<comment type="caution">
    <text evidence="6">The sequence shown here is derived from an EMBL/GenBank/DDBJ whole genome shotgun (WGS) entry which is preliminary data.</text>
</comment>
<dbReference type="Proteomes" id="UP000640786">
    <property type="component" value="Unassembled WGS sequence"/>
</dbReference>
<dbReference type="InterPro" id="IPR001610">
    <property type="entry name" value="PAC"/>
</dbReference>
<dbReference type="SUPFAM" id="SSF55785">
    <property type="entry name" value="PYP-like sensor domain (PAS domain)"/>
    <property type="match status" value="1"/>
</dbReference>
<dbReference type="Gene3D" id="3.30.70.270">
    <property type="match status" value="1"/>
</dbReference>
<dbReference type="InterPro" id="IPR035965">
    <property type="entry name" value="PAS-like_dom_sf"/>
</dbReference>
<dbReference type="InterPro" id="IPR000014">
    <property type="entry name" value="PAS"/>
</dbReference>
<dbReference type="SUPFAM" id="SSF55073">
    <property type="entry name" value="Nucleotide cyclase"/>
    <property type="match status" value="1"/>
</dbReference>
<evidence type="ECO:0000259" key="2">
    <source>
        <dbReference type="PROSITE" id="PS50112"/>
    </source>
</evidence>
<dbReference type="InterPro" id="IPR029787">
    <property type="entry name" value="Nucleotide_cyclase"/>
</dbReference>
<dbReference type="CDD" id="cd01949">
    <property type="entry name" value="GGDEF"/>
    <property type="match status" value="1"/>
</dbReference>
<dbReference type="InterPro" id="IPR001633">
    <property type="entry name" value="EAL_dom"/>
</dbReference>
<dbReference type="PROSITE" id="PS50113">
    <property type="entry name" value="PAC"/>
    <property type="match status" value="1"/>
</dbReference>
<proteinExistence type="predicted"/>
<dbReference type="SMART" id="SM00267">
    <property type="entry name" value="GGDEF"/>
    <property type="match status" value="1"/>
</dbReference>
<keyword evidence="7" id="KW-1185">Reference proteome</keyword>
<name>A0ABR8RC07_9BACI</name>
<dbReference type="SMART" id="SM00052">
    <property type="entry name" value="EAL"/>
    <property type="match status" value="1"/>
</dbReference>
<reference evidence="6 7" key="1">
    <citation type="submission" date="2020-08" db="EMBL/GenBank/DDBJ databases">
        <title>A Genomic Blueprint of the Chicken Gut Microbiome.</title>
        <authorList>
            <person name="Gilroy R."/>
            <person name="Ravi A."/>
            <person name="Getino M."/>
            <person name="Pursley I."/>
            <person name="Horton D.L."/>
            <person name="Alikhan N.-F."/>
            <person name="Baker D."/>
            <person name="Gharbi K."/>
            <person name="Hall N."/>
            <person name="Watson M."/>
            <person name="Adriaenssens E.M."/>
            <person name="Foster-Nyarko E."/>
            <person name="Jarju S."/>
            <person name="Secka A."/>
            <person name="Antonio M."/>
            <person name="Oren A."/>
            <person name="Chaudhuri R."/>
            <person name="La Ragione R.M."/>
            <person name="Hildebrand F."/>
            <person name="Pallen M.J."/>
        </authorList>
    </citation>
    <scope>NUCLEOTIDE SEQUENCE [LARGE SCALE GENOMIC DNA]</scope>
    <source>
        <strain evidence="6 7">Sa2BUA9</strain>
    </source>
</reference>
<feature type="domain" description="PAC" evidence="3">
    <location>
        <begin position="96"/>
        <end position="148"/>
    </location>
</feature>
<dbReference type="PANTHER" id="PTHR44757">
    <property type="entry name" value="DIGUANYLATE CYCLASE DGCP"/>
    <property type="match status" value="1"/>
</dbReference>
<protein>
    <submittedName>
        <fullName evidence="6">EAL domain-containing protein</fullName>
    </submittedName>
</protein>
<dbReference type="SUPFAM" id="SSF141868">
    <property type="entry name" value="EAL domain-like"/>
    <property type="match status" value="1"/>
</dbReference>
<dbReference type="PROSITE" id="PS50883">
    <property type="entry name" value="EAL"/>
    <property type="match status" value="1"/>
</dbReference>
<dbReference type="PROSITE" id="PS50112">
    <property type="entry name" value="PAS"/>
    <property type="match status" value="1"/>
</dbReference>
<feature type="domain" description="PAS" evidence="2">
    <location>
        <begin position="23"/>
        <end position="69"/>
    </location>
</feature>
<feature type="region of interest" description="Disordered" evidence="1">
    <location>
        <begin position="1"/>
        <end position="20"/>
    </location>
</feature>
<dbReference type="NCBIfam" id="TIGR00229">
    <property type="entry name" value="sensory_box"/>
    <property type="match status" value="1"/>
</dbReference>
<dbReference type="Pfam" id="PF13426">
    <property type="entry name" value="PAS_9"/>
    <property type="match status" value="1"/>
</dbReference>
<dbReference type="SMART" id="SM00086">
    <property type="entry name" value="PAC"/>
    <property type="match status" value="1"/>
</dbReference>
<dbReference type="PANTHER" id="PTHR44757:SF2">
    <property type="entry name" value="BIOFILM ARCHITECTURE MAINTENANCE PROTEIN MBAA"/>
    <property type="match status" value="1"/>
</dbReference>
<feature type="domain" description="GGDEF" evidence="5">
    <location>
        <begin position="179"/>
        <end position="312"/>
    </location>
</feature>
<evidence type="ECO:0000259" key="3">
    <source>
        <dbReference type="PROSITE" id="PS50113"/>
    </source>
</evidence>
<evidence type="ECO:0000259" key="4">
    <source>
        <dbReference type="PROSITE" id="PS50883"/>
    </source>
</evidence>
<dbReference type="Gene3D" id="3.30.450.20">
    <property type="entry name" value="PAS domain"/>
    <property type="match status" value="1"/>
</dbReference>
<evidence type="ECO:0000313" key="7">
    <source>
        <dbReference type="Proteomes" id="UP000640786"/>
    </source>
</evidence>
<sequence>MQDESGSLKLNKEQQPESFSSYPKNLVEKVFNSTTEGIMITDEKMRITLVNAAFEKVTGYVLNEVRGETPRILKSGRQEKTFYATMWNELKLKGTWQGEIWNKRKNGELYPEYLTINSIQNEQGETTNYFGVFSDISIKKVVEKEMETLTFSDRLTSLPNRSSFNELFSQIITESGSQAKHAILFIDLDRFKQVNASLGNEVGDIILVEFAKRIKQIINKDDIFARYGGDEFLLAIQDIKNQKEAAQYASEIIKSLSKPFYLDDMEIYITSSIGIGLYPQDSEDVDKLLHKADKAMYFAKQNGRNQYAFYFEELKRDSKRQLFLEAELRKGIQAKDFNIYYQPKISLDTNEIVGVEALVRWQNDQIGVVSPGEFIPLAEDTGLIIPLSELIFEKVCLDILEWRTLGLNNLNVSINIASLHFQQDNFIERINEILMQYNCSPQQLELELTERTIMKDSESIITKLIKLKNMGFKISIDDFGTGYSSLSYLNRFPLNYLKIDRSFIQHITSLKDKQAIVESIILMSHRLQLKVIAEGVESKEQVKILKEMNCDIIQGYYYSKPVPSKGLMDFLELWEILKQEGKQ</sequence>
<evidence type="ECO:0000313" key="6">
    <source>
        <dbReference type="EMBL" id="MBD7945230.1"/>
    </source>
</evidence>
<dbReference type="InterPro" id="IPR000700">
    <property type="entry name" value="PAS-assoc_C"/>
</dbReference>
<dbReference type="CDD" id="cd01948">
    <property type="entry name" value="EAL"/>
    <property type="match status" value="1"/>
</dbReference>
<dbReference type="Gene3D" id="3.20.20.450">
    <property type="entry name" value="EAL domain"/>
    <property type="match status" value="1"/>
</dbReference>
<dbReference type="PROSITE" id="PS50887">
    <property type="entry name" value="GGDEF"/>
    <property type="match status" value="1"/>
</dbReference>
<dbReference type="NCBIfam" id="TIGR00254">
    <property type="entry name" value="GGDEF"/>
    <property type="match status" value="1"/>
</dbReference>
<dbReference type="InterPro" id="IPR043128">
    <property type="entry name" value="Rev_trsase/Diguanyl_cyclase"/>
</dbReference>
<accession>A0ABR8RC07</accession>
<evidence type="ECO:0000256" key="1">
    <source>
        <dbReference type="SAM" id="MobiDB-lite"/>
    </source>
</evidence>
<dbReference type="EMBL" id="JACSQO010000007">
    <property type="protein sequence ID" value="MBD7945230.1"/>
    <property type="molecule type" value="Genomic_DNA"/>
</dbReference>
<dbReference type="Pfam" id="PF00990">
    <property type="entry name" value="GGDEF"/>
    <property type="match status" value="1"/>
</dbReference>
<organism evidence="6 7">
    <name type="scientific">Psychrobacillus faecigallinarum</name>
    <dbReference type="NCBI Taxonomy" id="2762235"/>
    <lineage>
        <taxon>Bacteria</taxon>
        <taxon>Bacillati</taxon>
        <taxon>Bacillota</taxon>
        <taxon>Bacilli</taxon>
        <taxon>Bacillales</taxon>
        <taxon>Bacillaceae</taxon>
        <taxon>Psychrobacillus</taxon>
    </lineage>
</organism>
<evidence type="ECO:0000259" key="5">
    <source>
        <dbReference type="PROSITE" id="PS50887"/>
    </source>
</evidence>
<dbReference type="InterPro" id="IPR035919">
    <property type="entry name" value="EAL_sf"/>
</dbReference>
<dbReference type="Pfam" id="PF00563">
    <property type="entry name" value="EAL"/>
    <property type="match status" value="1"/>
</dbReference>
<dbReference type="InterPro" id="IPR000160">
    <property type="entry name" value="GGDEF_dom"/>
</dbReference>
<dbReference type="SMART" id="SM00091">
    <property type="entry name" value="PAS"/>
    <property type="match status" value="1"/>
</dbReference>
<dbReference type="CDD" id="cd00130">
    <property type="entry name" value="PAS"/>
    <property type="match status" value="1"/>
</dbReference>
<dbReference type="InterPro" id="IPR052155">
    <property type="entry name" value="Biofilm_reg_signaling"/>
</dbReference>
<gene>
    <name evidence="6" type="ORF">H9650_13980</name>
</gene>
<feature type="domain" description="EAL" evidence="4">
    <location>
        <begin position="321"/>
        <end position="575"/>
    </location>
</feature>